<proteinExistence type="predicted"/>
<sequence length="137" mass="14898">MMSARKSPYIQRVAIVGAAGQIGLHITGYLLKTGKHTVTALTRANSSNTLPENVNSFIIDYDEEETIVDALRDQQFLIVTLTNRAVHDAQPKLINAAAKAGVSYVMPNWYGPDLDDKEFAADLMVAAPAQAAIKQIQ</sequence>
<evidence type="ECO:0000313" key="2">
    <source>
        <dbReference type="Proteomes" id="UP001163324"/>
    </source>
</evidence>
<dbReference type="EMBL" id="CM047950">
    <property type="protein sequence ID" value="KAI9896029.1"/>
    <property type="molecule type" value="Genomic_DNA"/>
</dbReference>
<comment type="caution">
    <text evidence="1">The sequence shown here is derived from an EMBL/GenBank/DDBJ whole genome shotgun (WGS) entry which is preliminary data.</text>
</comment>
<organism evidence="1 2">
    <name type="scientific">Trichothecium roseum</name>
    <dbReference type="NCBI Taxonomy" id="47278"/>
    <lineage>
        <taxon>Eukaryota</taxon>
        <taxon>Fungi</taxon>
        <taxon>Dikarya</taxon>
        <taxon>Ascomycota</taxon>
        <taxon>Pezizomycotina</taxon>
        <taxon>Sordariomycetes</taxon>
        <taxon>Hypocreomycetidae</taxon>
        <taxon>Hypocreales</taxon>
        <taxon>Hypocreales incertae sedis</taxon>
        <taxon>Trichothecium</taxon>
    </lineage>
</organism>
<accession>A0ACC0UPJ1</accession>
<keyword evidence="2" id="KW-1185">Reference proteome</keyword>
<evidence type="ECO:0000313" key="1">
    <source>
        <dbReference type="EMBL" id="KAI9896029.1"/>
    </source>
</evidence>
<gene>
    <name evidence="1" type="ORF">N3K66_009098</name>
</gene>
<name>A0ACC0UPJ1_9HYPO</name>
<dbReference type="Proteomes" id="UP001163324">
    <property type="component" value="Chromosome 11"/>
</dbReference>
<protein>
    <submittedName>
        <fullName evidence="1">Uncharacterized protein</fullName>
    </submittedName>
</protein>
<reference evidence="1" key="1">
    <citation type="submission" date="2022-10" db="EMBL/GenBank/DDBJ databases">
        <title>Complete Genome of Trichothecium roseum strain YXFP-22015, a Plant Pathogen Isolated from Citrus.</title>
        <authorList>
            <person name="Wang Y."/>
            <person name="Zhu L."/>
        </authorList>
    </citation>
    <scope>NUCLEOTIDE SEQUENCE</scope>
    <source>
        <strain evidence="1">YXFP-22015</strain>
    </source>
</reference>